<organism evidence="2 3">
    <name type="scientific">Trinickia symbiotica</name>
    <dbReference type="NCBI Taxonomy" id="863227"/>
    <lineage>
        <taxon>Bacteria</taxon>
        <taxon>Pseudomonadati</taxon>
        <taxon>Pseudomonadota</taxon>
        <taxon>Betaproteobacteria</taxon>
        <taxon>Burkholderiales</taxon>
        <taxon>Burkholderiaceae</taxon>
        <taxon>Trinickia</taxon>
    </lineage>
</organism>
<dbReference type="AlphaFoldDB" id="A0A2N7WZM5"/>
<protein>
    <submittedName>
        <fullName evidence="2">Polyhydroxyalkanoate depolymerase</fullName>
    </submittedName>
</protein>
<dbReference type="OrthoDB" id="9800634at2"/>
<gene>
    <name evidence="2" type="ORF">C0Z20_21390</name>
</gene>
<name>A0A2N7WZM5_9BURK</name>
<dbReference type="Proteomes" id="UP000235777">
    <property type="component" value="Unassembled WGS sequence"/>
</dbReference>
<accession>A0A2N7WZM5</accession>
<dbReference type="InterPro" id="IPR051321">
    <property type="entry name" value="PHA/PHB_synthase"/>
</dbReference>
<evidence type="ECO:0000259" key="1">
    <source>
        <dbReference type="Pfam" id="PF06850"/>
    </source>
</evidence>
<dbReference type="InterPro" id="IPR029058">
    <property type="entry name" value="AB_hydrolase_fold"/>
</dbReference>
<sequence>MLYNWLETQRALIRWMDTWAASLARACGLPAQSPESLAMPGCEWLRRVFKTTLEPPPFAIASVTLGGRRVHVDETVVDRVAFCALRRFARRGEHRARLDGGAPILLCTPLAGHHAVMLRETVETLLEDGDVYVTDWANARDVPLAEGRFGLDDYVLTVERFMRRLCGNGLHVLAVCQGTVPAIAAAALIAARGEPAPLSVTLMGGPIDTRLNPTAVDRLAATHSIDWFRRTVIDTVPAWYRGGGRRIYPGYLQHAAIVAAHPHRQMALETRYWTSRLAGDDARIAASRRAFDEYAAVLDMTEDYFLDTLRIVFKEQRLARGAWDVDGRRVRGSALAASALCTIEGDRDDITGAGQTHAAHAVCSAVPDRRRKQLTIADCDHYDLFTGPRWREAIHPALAAFWRETHEPHEPHEPQPAAIS</sequence>
<dbReference type="SUPFAM" id="SSF53474">
    <property type="entry name" value="alpha/beta-Hydrolases"/>
    <property type="match status" value="1"/>
</dbReference>
<dbReference type="EMBL" id="PNYC01000014">
    <property type="protein sequence ID" value="PMS34943.1"/>
    <property type="molecule type" value="Genomic_DNA"/>
</dbReference>
<dbReference type="PANTHER" id="PTHR36837">
    <property type="entry name" value="POLY(3-HYDROXYALKANOATE) POLYMERASE SUBUNIT PHAC"/>
    <property type="match status" value="1"/>
</dbReference>
<dbReference type="PANTHER" id="PTHR36837:SF4">
    <property type="entry name" value="BLR0908 PROTEIN"/>
    <property type="match status" value="1"/>
</dbReference>
<dbReference type="InterPro" id="IPR009656">
    <property type="entry name" value="PHB_depo_C"/>
</dbReference>
<dbReference type="InterPro" id="IPR010915">
    <property type="entry name" value="PHB_depoly_PhaZ"/>
</dbReference>
<feature type="domain" description="PHB de-polymerase C-terminal" evidence="1">
    <location>
        <begin position="204"/>
        <end position="404"/>
    </location>
</feature>
<dbReference type="RefSeq" id="WP_018443407.1">
    <property type="nucleotide sequence ID" value="NZ_KB890209.1"/>
</dbReference>
<dbReference type="STRING" id="863227.GCA_000373005_04794"/>
<dbReference type="Gene3D" id="3.40.50.1820">
    <property type="entry name" value="alpha/beta hydrolase"/>
    <property type="match status" value="1"/>
</dbReference>
<proteinExistence type="predicted"/>
<reference evidence="2 3" key="1">
    <citation type="submission" date="2018-01" db="EMBL/GenBank/DDBJ databases">
        <title>Whole genome analyses suggest that Burkholderia sensu lato contains two further novel genera in the rhizoxinica-symbiotica group Mycetohabitans gen. nov., and Trinickia gen. nov.: implications for the evolution of diazotrophy and nodulation in the Burkholderiaceae.</title>
        <authorList>
            <person name="Estrada-de los Santos P."/>
            <person name="Palmer M."/>
            <person name="Chavez-Ramirez B."/>
            <person name="Beukes C."/>
            <person name="Steenkamp E.T."/>
            <person name="Hirsch A.M."/>
            <person name="Manyaka P."/>
            <person name="Maluk M."/>
            <person name="Lafos M."/>
            <person name="Crook M."/>
            <person name="Gross E."/>
            <person name="Simon M.F."/>
            <person name="Bueno dos Reis Junior F."/>
            <person name="Poole P.S."/>
            <person name="Venter S.N."/>
            <person name="James E.K."/>
        </authorList>
    </citation>
    <scope>NUCLEOTIDE SEQUENCE [LARGE SCALE GENOMIC DNA]</scope>
    <source>
        <strain evidence="2 3">JPY 581</strain>
    </source>
</reference>
<dbReference type="Pfam" id="PF06850">
    <property type="entry name" value="PHB_depo_C"/>
    <property type="match status" value="1"/>
</dbReference>
<evidence type="ECO:0000313" key="3">
    <source>
        <dbReference type="Proteomes" id="UP000235777"/>
    </source>
</evidence>
<dbReference type="NCBIfam" id="TIGR01849">
    <property type="entry name" value="PHB_depoly_PhaZ"/>
    <property type="match status" value="1"/>
</dbReference>
<keyword evidence="3" id="KW-1185">Reference proteome</keyword>
<dbReference type="PIRSF" id="PIRSF020818">
    <property type="entry name" value="PHB_depoly_PhaZ"/>
    <property type="match status" value="1"/>
</dbReference>
<evidence type="ECO:0000313" key="2">
    <source>
        <dbReference type="EMBL" id="PMS34943.1"/>
    </source>
</evidence>
<comment type="caution">
    <text evidence="2">The sequence shown here is derived from an EMBL/GenBank/DDBJ whole genome shotgun (WGS) entry which is preliminary data.</text>
</comment>